<dbReference type="Gramene" id="TraesLAC6B03G03543920.1">
    <property type="protein sequence ID" value="TraesLAC6B03G03543920.1.CDS1"/>
    <property type="gene ID" value="TraesLAC6B03G03543920"/>
</dbReference>
<dbReference type="Gramene" id="TraesWEE_scaffold_055552_01G000100.1">
    <property type="protein sequence ID" value="TraesWEE_scaffold_055552_01G000100.1"/>
    <property type="gene ID" value="TraesWEE_scaffold_055552_01G000100"/>
</dbReference>
<evidence type="ECO:0000259" key="2">
    <source>
        <dbReference type="Pfam" id="PF07762"/>
    </source>
</evidence>
<dbReference type="Gramene" id="TraesCLE_scaffold_005436_01G000300.1">
    <property type="protein sequence ID" value="TraesCLE_scaffold_005436_01G000300.1"/>
    <property type="gene ID" value="TraesCLE_scaffold_005436_01G000300"/>
</dbReference>
<dbReference type="Gramene" id="TraesCS6B02G339900.1">
    <property type="protein sequence ID" value="TraesCS6B02G339900.1.cds1"/>
    <property type="gene ID" value="TraesCS6B02G339900"/>
</dbReference>
<organism evidence="3">
    <name type="scientific">Triticum aestivum</name>
    <name type="common">Wheat</name>
    <dbReference type="NCBI Taxonomy" id="4565"/>
    <lineage>
        <taxon>Eukaryota</taxon>
        <taxon>Viridiplantae</taxon>
        <taxon>Streptophyta</taxon>
        <taxon>Embryophyta</taxon>
        <taxon>Tracheophyta</taxon>
        <taxon>Spermatophyta</taxon>
        <taxon>Magnoliopsida</taxon>
        <taxon>Liliopsida</taxon>
        <taxon>Poales</taxon>
        <taxon>Poaceae</taxon>
        <taxon>BOP clade</taxon>
        <taxon>Pooideae</taxon>
        <taxon>Triticodae</taxon>
        <taxon>Triticeae</taxon>
        <taxon>Triticinae</taxon>
        <taxon>Triticum</taxon>
    </lineage>
</organism>
<dbReference type="Gramene" id="TraesROB_scaffold_007299_01G000100.1">
    <property type="protein sequence ID" value="TraesROB_scaffold_007299_01G000100.1"/>
    <property type="gene ID" value="TraesROB_scaffold_007299_01G000100"/>
</dbReference>
<dbReference type="InterPro" id="IPR011676">
    <property type="entry name" value="DUF1618"/>
</dbReference>
<protein>
    <recommendedName>
        <fullName evidence="2">DUF1618 domain-containing protein</fullName>
    </recommendedName>
</protein>
<dbReference type="PANTHER" id="PTHR33074:SF50">
    <property type="entry name" value="DUF1618 DOMAIN-CONTAINING PROTEIN"/>
    <property type="match status" value="1"/>
</dbReference>
<evidence type="ECO:0000313" key="4">
    <source>
        <dbReference type="Proteomes" id="UP000019116"/>
    </source>
</evidence>
<proteinExistence type="predicted"/>
<dbReference type="Gramene" id="TraesSYM6B03G03531400.1">
    <property type="protein sequence ID" value="TraesSYM6B03G03531400.1.CDS1"/>
    <property type="gene ID" value="TraesSYM6B03G03531400"/>
</dbReference>
<feature type="domain" description="DUF1618" evidence="2">
    <location>
        <begin position="243"/>
        <end position="391"/>
    </location>
</feature>
<dbReference type="Gramene" id="TraesCS6B03G0961200.1">
    <property type="protein sequence ID" value="TraesCS6B03G0961200.1.CDS1"/>
    <property type="gene ID" value="TraesCS6B03G0961200"/>
</dbReference>
<dbReference type="Gramene" id="TraesCAD_scaffold_020990_01G000300.1">
    <property type="protein sequence ID" value="TraesCAD_scaffold_020990_01G000300.1"/>
    <property type="gene ID" value="TraesCAD_scaffold_020990_01G000300"/>
</dbReference>
<sequence length="451" mass="49162">MDAPLPPPAYADGEQTDFVLIEKFGYVADREDATTATCLLQGPDLKGSIKVTFCAACPPRVSYFCVHATEYDRADLDLGPAILATEGPLVLLSAMLPSPSDMFHPVTKQYFVYHAGTDDTDGEGKKASRPSLKHLPNPGRYHEFEEASATLLRTCSKHHSSSGSTLHPHGANQNDHDCEACEFVIVAKRSARVRRTQHELCLYHSEKQAWSIKTAKVSGDAPYNHHWTDKAIAIGGDDGVVAWVNLGRDILFCDVLAETPTLCPVELPPLIPASKGVGTGDPRCSRDVTIADGFIRYTQLQIRIVPGSFMDDGAVTFDGWKAAKCSMAIDARSLPLAEASWQQHTGLLELDSSQISMLLPSLVVDEGSTIAFERLHVGLPTLSLLDDDIVYFLAKIDYRDVEHTAYVLALDLRNKTMKSVAEFGAKNTIGLGQAFIASTISKYISKLLQGN</sequence>
<dbReference type="Gramene" id="TraesJAG6B03G03578390.1">
    <property type="protein sequence ID" value="TraesJAG6B03G03578390.1.CDS1"/>
    <property type="gene ID" value="TraesJAG6B03G03578390"/>
</dbReference>
<dbReference type="Proteomes" id="UP000019116">
    <property type="component" value="Chromosome 6B"/>
</dbReference>
<dbReference type="Gramene" id="TraesSTA6B03G03578800.1">
    <property type="protein sequence ID" value="TraesSTA6B03G03578800.1.CDS1"/>
    <property type="gene ID" value="TraesSTA6B03G03578800"/>
</dbReference>
<reference evidence="3" key="1">
    <citation type="submission" date="2018-08" db="EMBL/GenBank/DDBJ databases">
        <authorList>
            <person name="Rossello M."/>
        </authorList>
    </citation>
    <scope>NUCLEOTIDE SEQUENCE [LARGE SCALE GENOMIC DNA]</scope>
    <source>
        <strain evidence="3">cv. Chinese Spring</strain>
    </source>
</reference>
<dbReference type="AlphaFoldDB" id="A0A3B6PP10"/>
<accession>A0A3B6PP10</accession>
<dbReference type="Gramene" id="TraesMAC6B03G03588010.1">
    <property type="protein sequence ID" value="TraesMAC6B03G03588010.1.CDS1"/>
    <property type="gene ID" value="TraesMAC6B03G03588010"/>
</dbReference>
<evidence type="ECO:0000313" key="3">
    <source>
        <dbReference type="EnsemblPlants" id="TraesCS6B02G339900.1.cds1"/>
    </source>
</evidence>
<evidence type="ECO:0000256" key="1">
    <source>
        <dbReference type="SAM" id="MobiDB-lite"/>
    </source>
</evidence>
<dbReference type="Pfam" id="PF07762">
    <property type="entry name" value="DUF1618"/>
    <property type="match status" value="1"/>
</dbReference>
<dbReference type="Gramene" id="TraesPARA_EIv1.0_2086910.1">
    <property type="protein sequence ID" value="TraesPARA_EIv1.0_2086910.1.CDS1"/>
    <property type="gene ID" value="TraesPARA_EIv1.0_2086910"/>
</dbReference>
<keyword evidence="4" id="KW-1185">Reference proteome</keyword>
<name>A0A3B6PP10_WHEAT</name>
<reference evidence="3" key="2">
    <citation type="submission" date="2018-10" db="UniProtKB">
        <authorList>
            <consortium name="EnsemblPlants"/>
        </authorList>
    </citation>
    <scope>IDENTIFICATION</scope>
</reference>
<feature type="region of interest" description="Disordered" evidence="1">
    <location>
        <begin position="119"/>
        <end position="139"/>
    </location>
</feature>
<dbReference type="EnsemblPlants" id="TraesCS6B02G339900.1">
    <property type="protein sequence ID" value="TraesCS6B02G339900.1.cds1"/>
    <property type="gene ID" value="TraesCS6B02G339900"/>
</dbReference>
<dbReference type="Gramene" id="TraesJUL6B03G03619580.1">
    <property type="protein sequence ID" value="TraesJUL6B03G03619580.1.CDS1"/>
    <property type="gene ID" value="TraesJUL6B03G03619580"/>
</dbReference>
<dbReference type="Gramene" id="TraesLDM6B03G03591070.1">
    <property type="protein sequence ID" value="TraesLDM6B03G03591070.1.CDS1"/>
    <property type="gene ID" value="TraesLDM6B03G03591070"/>
</dbReference>
<dbReference type="Gramene" id="TraesARI6B03G03549090.1">
    <property type="protein sequence ID" value="TraesARI6B03G03549090.1.CDS1"/>
    <property type="gene ID" value="TraesARI6B03G03549090"/>
</dbReference>
<dbReference type="OrthoDB" id="676774at2759"/>
<dbReference type="PANTHER" id="PTHR33074">
    <property type="entry name" value="EXPRESSED PROTEIN-RELATED"/>
    <property type="match status" value="1"/>
</dbReference>
<dbReference type="Gramene" id="TraesNOR6B03G03625530.1">
    <property type="protein sequence ID" value="TraesNOR6B03G03625530.1.CDS1"/>
    <property type="gene ID" value="TraesNOR6B03G03625530"/>
</dbReference>